<keyword evidence="1" id="KW-1133">Transmembrane helix</keyword>
<evidence type="ECO:0000313" key="2">
    <source>
        <dbReference type="EMBL" id="GLZ77598.1"/>
    </source>
</evidence>
<feature type="transmembrane region" description="Helical" evidence="1">
    <location>
        <begin position="111"/>
        <end position="128"/>
    </location>
</feature>
<organism evidence="2 3">
    <name type="scientific">Actinorhabdospora filicis</name>
    <dbReference type="NCBI Taxonomy" id="1785913"/>
    <lineage>
        <taxon>Bacteria</taxon>
        <taxon>Bacillati</taxon>
        <taxon>Actinomycetota</taxon>
        <taxon>Actinomycetes</taxon>
        <taxon>Micromonosporales</taxon>
        <taxon>Micromonosporaceae</taxon>
        <taxon>Actinorhabdospora</taxon>
    </lineage>
</organism>
<sequence length="231" mass="23833">MSATPFRPQAFPVPTTGRPAMNTRTAPVLPAFAASLLPVLAPLLGGLAALLAVLGVLAGHFDTTTLSPWVHTISDYAAADRGGPVETGIFLAGLGALPLIPALWRLSKTAACLAGAWVAGLIVTAIVPTDPLGHVTMSTAGYVHRYASTVAFAALVIAAVILARRLRSVLYAVLSGLSILGGLWVTWATYCGGRVLIGLGERVLAFAMLTLLIVLAGRIARAHLRAVPAFA</sequence>
<dbReference type="InterPro" id="IPR009339">
    <property type="entry name" value="DUF998"/>
</dbReference>
<keyword evidence="1" id="KW-0812">Transmembrane</keyword>
<reference evidence="2" key="1">
    <citation type="submission" date="2023-03" db="EMBL/GenBank/DDBJ databases">
        <title>Actinorhabdospora filicis NBRC 111898.</title>
        <authorList>
            <person name="Ichikawa N."/>
            <person name="Sato H."/>
            <person name="Tonouchi N."/>
        </authorList>
    </citation>
    <scope>NUCLEOTIDE SEQUENCE</scope>
    <source>
        <strain evidence="2">NBRC 111898</strain>
    </source>
</reference>
<feature type="transmembrane region" description="Helical" evidence="1">
    <location>
        <begin position="87"/>
        <end position="104"/>
    </location>
</feature>
<comment type="caution">
    <text evidence="2">The sequence shown here is derived from an EMBL/GenBank/DDBJ whole genome shotgun (WGS) entry which is preliminary data.</text>
</comment>
<gene>
    <name evidence="2" type="ORF">Afil01_24050</name>
</gene>
<dbReference type="EMBL" id="BSTX01000001">
    <property type="protein sequence ID" value="GLZ77598.1"/>
    <property type="molecule type" value="Genomic_DNA"/>
</dbReference>
<evidence type="ECO:0000256" key="1">
    <source>
        <dbReference type="SAM" id="Phobius"/>
    </source>
</evidence>
<feature type="transmembrane region" description="Helical" evidence="1">
    <location>
        <begin position="169"/>
        <end position="190"/>
    </location>
</feature>
<feature type="transmembrane region" description="Helical" evidence="1">
    <location>
        <begin position="202"/>
        <end position="220"/>
    </location>
</feature>
<dbReference type="Proteomes" id="UP001165079">
    <property type="component" value="Unassembled WGS sequence"/>
</dbReference>
<proteinExistence type="predicted"/>
<feature type="transmembrane region" description="Helical" evidence="1">
    <location>
        <begin position="28"/>
        <end position="61"/>
    </location>
</feature>
<feature type="transmembrane region" description="Helical" evidence="1">
    <location>
        <begin position="143"/>
        <end position="162"/>
    </location>
</feature>
<dbReference type="AlphaFoldDB" id="A0A9W6SJW7"/>
<evidence type="ECO:0008006" key="4">
    <source>
        <dbReference type="Google" id="ProtNLM"/>
    </source>
</evidence>
<dbReference type="Pfam" id="PF06197">
    <property type="entry name" value="DUF998"/>
    <property type="match status" value="1"/>
</dbReference>
<keyword evidence="1" id="KW-0472">Membrane</keyword>
<name>A0A9W6SJW7_9ACTN</name>
<accession>A0A9W6SJW7</accession>
<keyword evidence="3" id="KW-1185">Reference proteome</keyword>
<protein>
    <recommendedName>
        <fullName evidence="4">DUF998 domain-containing protein</fullName>
    </recommendedName>
</protein>
<evidence type="ECO:0000313" key="3">
    <source>
        <dbReference type="Proteomes" id="UP001165079"/>
    </source>
</evidence>